<comment type="caution">
    <text evidence="1">The sequence shown here is derived from an EMBL/GenBank/DDBJ whole genome shotgun (WGS) entry which is preliminary data.</text>
</comment>
<organism evidence="1 2">
    <name type="scientific">Rhamnusium bicolor</name>
    <dbReference type="NCBI Taxonomy" id="1586634"/>
    <lineage>
        <taxon>Eukaryota</taxon>
        <taxon>Metazoa</taxon>
        <taxon>Ecdysozoa</taxon>
        <taxon>Arthropoda</taxon>
        <taxon>Hexapoda</taxon>
        <taxon>Insecta</taxon>
        <taxon>Pterygota</taxon>
        <taxon>Neoptera</taxon>
        <taxon>Endopterygota</taxon>
        <taxon>Coleoptera</taxon>
        <taxon>Polyphaga</taxon>
        <taxon>Cucujiformia</taxon>
        <taxon>Chrysomeloidea</taxon>
        <taxon>Cerambycidae</taxon>
        <taxon>Lepturinae</taxon>
        <taxon>Rhagiini</taxon>
        <taxon>Rhamnusium</taxon>
    </lineage>
</organism>
<reference evidence="1" key="1">
    <citation type="journal article" date="2023" name="Insect Mol. Biol.">
        <title>Genome sequencing provides insights into the evolution of gene families encoding plant cell wall-degrading enzymes in longhorned beetles.</title>
        <authorList>
            <person name="Shin N.R."/>
            <person name="Okamura Y."/>
            <person name="Kirsch R."/>
            <person name="Pauchet Y."/>
        </authorList>
    </citation>
    <scope>NUCLEOTIDE SEQUENCE</scope>
    <source>
        <strain evidence="1">RBIC_L_NR</strain>
    </source>
</reference>
<dbReference type="AlphaFoldDB" id="A0AAV8WND8"/>
<proteinExistence type="predicted"/>
<name>A0AAV8WND8_9CUCU</name>
<keyword evidence="2" id="KW-1185">Reference proteome</keyword>
<protein>
    <submittedName>
        <fullName evidence="1">Uncharacterized protein</fullName>
    </submittedName>
</protein>
<accession>A0AAV8WND8</accession>
<gene>
    <name evidence="1" type="ORF">NQ314_019502</name>
</gene>
<evidence type="ECO:0000313" key="1">
    <source>
        <dbReference type="EMBL" id="KAJ8927976.1"/>
    </source>
</evidence>
<sequence>MDKINSFIDQKTAWIDQLDRTNIAKNAAHHIVPPADPVVSLSGLISGVIGQKLQAAGPLLTIVTNKLSGASSSGAHKGFNFGALVSGGAGTGHGAI</sequence>
<dbReference type="Proteomes" id="UP001162156">
    <property type="component" value="Unassembled WGS sequence"/>
</dbReference>
<evidence type="ECO:0000313" key="2">
    <source>
        <dbReference type="Proteomes" id="UP001162156"/>
    </source>
</evidence>
<dbReference type="EMBL" id="JANEYF010005500">
    <property type="protein sequence ID" value="KAJ8927976.1"/>
    <property type="molecule type" value="Genomic_DNA"/>
</dbReference>